<dbReference type="PANTHER" id="PTHR47396">
    <property type="entry name" value="TYPE I RESTRICTION ENZYME ECOKI R PROTEIN"/>
    <property type="match status" value="1"/>
</dbReference>
<dbReference type="PROSITE" id="PS51194">
    <property type="entry name" value="HELICASE_CTER"/>
    <property type="match status" value="1"/>
</dbReference>
<evidence type="ECO:0000256" key="2">
    <source>
        <dbReference type="ARBA" id="ARBA00022747"/>
    </source>
</evidence>
<feature type="compositionally biased region" description="Basic and acidic residues" evidence="3">
    <location>
        <begin position="678"/>
        <end position="692"/>
    </location>
</feature>
<dbReference type="GO" id="GO:0004386">
    <property type="term" value="F:helicase activity"/>
    <property type="evidence" value="ECO:0007669"/>
    <property type="project" value="UniProtKB-KW"/>
</dbReference>
<dbReference type="InterPro" id="IPR006935">
    <property type="entry name" value="Helicase/UvrB_N"/>
</dbReference>
<dbReference type="RefSeq" id="WP_338687987.1">
    <property type="nucleotide sequence ID" value="NZ_AP024702.1"/>
</dbReference>
<dbReference type="InterPro" id="IPR053980">
    <property type="entry name" value="ISP_coupler"/>
</dbReference>
<dbReference type="PROSITE" id="PS51192">
    <property type="entry name" value="HELICASE_ATP_BIND_1"/>
    <property type="match status" value="1"/>
</dbReference>
<gene>
    <name evidence="6" type="ORF">HAHE_03170</name>
</gene>
<reference evidence="6 7" key="1">
    <citation type="submission" date="2021-06" db="EMBL/GenBank/DDBJ databases">
        <title>Complete genome of Haloferula helveola possessing various polysaccharide degrading enzymes.</title>
        <authorList>
            <person name="Takami H."/>
            <person name="Huang C."/>
            <person name="Hamasaki K."/>
        </authorList>
    </citation>
    <scope>NUCLEOTIDE SEQUENCE [LARGE SCALE GENOMIC DNA]</scope>
    <source>
        <strain evidence="6 7">CN-1</strain>
    </source>
</reference>
<dbReference type="InterPro" id="IPR001650">
    <property type="entry name" value="Helicase_C-like"/>
</dbReference>
<keyword evidence="6" id="KW-0547">Nucleotide-binding</keyword>
<dbReference type="InterPro" id="IPR041635">
    <property type="entry name" value="Type_ISP_LLaBIII_C"/>
</dbReference>
<dbReference type="Pfam" id="PF13156">
    <property type="entry name" value="Mrr_cat_2"/>
    <property type="match status" value="1"/>
</dbReference>
<feature type="domain" description="Helicase ATP-binding" evidence="4">
    <location>
        <begin position="181"/>
        <end position="392"/>
    </location>
</feature>
<dbReference type="InterPro" id="IPR029063">
    <property type="entry name" value="SAM-dependent_MTases_sf"/>
</dbReference>
<dbReference type="InterPro" id="IPR027417">
    <property type="entry name" value="P-loop_NTPase"/>
</dbReference>
<dbReference type="SUPFAM" id="SSF52540">
    <property type="entry name" value="P-loop containing nucleoside triphosphate hydrolases"/>
    <property type="match status" value="2"/>
</dbReference>
<name>A0ABN6H0W5_9BACT</name>
<protein>
    <submittedName>
        <fullName evidence="6">Helicase</fullName>
    </submittedName>
</protein>
<proteinExistence type="inferred from homology"/>
<dbReference type="Pfam" id="PF22240">
    <property type="entry name" value="ISP_coupler"/>
    <property type="match status" value="1"/>
</dbReference>
<dbReference type="EMBL" id="AP024702">
    <property type="protein sequence ID" value="BCX46409.1"/>
    <property type="molecule type" value="Genomic_DNA"/>
</dbReference>
<dbReference type="InterPro" id="IPR002052">
    <property type="entry name" value="DNA_methylase_N6_adenine_CS"/>
</dbReference>
<dbReference type="InterPro" id="IPR050742">
    <property type="entry name" value="Helicase_Restrict-Modif_Enz"/>
</dbReference>
<organism evidence="6 7">
    <name type="scientific">Haloferula helveola</name>
    <dbReference type="NCBI Taxonomy" id="490095"/>
    <lineage>
        <taxon>Bacteria</taxon>
        <taxon>Pseudomonadati</taxon>
        <taxon>Verrucomicrobiota</taxon>
        <taxon>Verrucomicrobiia</taxon>
        <taxon>Verrucomicrobiales</taxon>
        <taxon>Verrucomicrobiaceae</taxon>
        <taxon>Haloferula</taxon>
    </lineage>
</organism>
<evidence type="ECO:0000313" key="7">
    <source>
        <dbReference type="Proteomes" id="UP001374893"/>
    </source>
</evidence>
<evidence type="ECO:0000256" key="1">
    <source>
        <dbReference type="ARBA" id="ARBA00006594"/>
    </source>
</evidence>
<dbReference type="CDD" id="cd22333">
    <property type="entry name" value="LlaBIII_nuclease-like"/>
    <property type="match status" value="1"/>
</dbReference>
<dbReference type="SMART" id="SM00487">
    <property type="entry name" value="DEXDc"/>
    <property type="match status" value="1"/>
</dbReference>
<feature type="domain" description="Helicase C-terminal" evidence="5">
    <location>
        <begin position="474"/>
        <end position="654"/>
    </location>
</feature>
<dbReference type="SUPFAM" id="SSF53335">
    <property type="entry name" value="S-adenosyl-L-methionine-dependent methyltransferases"/>
    <property type="match status" value="1"/>
</dbReference>
<dbReference type="Pfam" id="PF00271">
    <property type="entry name" value="Helicase_C"/>
    <property type="match status" value="1"/>
</dbReference>
<evidence type="ECO:0000259" key="4">
    <source>
        <dbReference type="PROSITE" id="PS51192"/>
    </source>
</evidence>
<dbReference type="Pfam" id="PF02384">
    <property type="entry name" value="N6_Mtase"/>
    <property type="match status" value="1"/>
</dbReference>
<dbReference type="Gene3D" id="3.40.50.300">
    <property type="entry name" value="P-loop containing nucleotide triphosphate hydrolases"/>
    <property type="match status" value="2"/>
</dbReference>
<evidence type="ECO:0000313" key="6">
    <source>
        <dbReference type="EMBL" id="BCX46409.1"/>
    </source>
</evidence>
<dbReference type="InterPro" id="IPR011856">
    <property type="entry name" value="tRNA_endonuc-like_dom_sf"/>
</dbReference>
<dbReference type="PROSITE" id="PS00092">
    <property type="entry name" value="N6_MTASE"/>
    <property type="match status" value="1"/>
</dbReference>
<sequence length="1660" mass="187505">MADTTIHDILAEFRDAALNNRDLGDKFERLICRYLELDPQYAERFSNVWLWNEWPRKGEVGDIGIDIVAEEEATGDIVGIQCKFYLPEHQLSKGDIDSFLSALGKKQFSSGIIVSTTDKWGSNVEHTIKDQSKPIQKLRVQDLDASPVDWSSFTLDAINKLKLQKKREPRPHQKAAIKAVEEGFTEQDRGKLIMACGTGKTYTSLAITEEIALGGNVLFLVPSLALLAQTLREWTAFSKKPIHALAVCSDSNIGRRKQKDDDNAEIDVTDLAFPATTNTKSLIRQWEALQRKIKKRKQSKENRGTAVVFSTYHSIAAVHEAQKKGLPDFDLVICDEAHRTTGVTLADQDESHFVKIHDNDYIRAGKRLYMTATPRVYGDETKSKADDADATLCSMDDEELYGPEFHRLGFGDAVEKNLLTDYKVLVLAVDEAYAHRTFQRQITDNDNSLALDDAVRITGCWNGLAKKLDHTTADEAELYGDLAPMRTAVAFSRSIADSKAFCAYFEELVESYKADHPDEENLLDVQTDHVDGGMNAITRAHKLDWLKEPGPALRCRILSNARCLSEGVDVPSLDAVMFLNPRNSVVDVVQSVGRVMRKATDKQYGYIILPIGIPAGVTPEEALKDNKKYAIVWQVLQALRSHDDRFNATINQIELNKKPPTQIGVIGIGEGGGAGDDTGSKSDGDGKDKVSDKKEGQATFDFFHQLQEWKDALYARIVKKCGERRYWHKWAEDVAKIAQRHTDRIQQLLKDGNPKHVKAFDRFLKGLHRNINPAISPDEAIEMLSQHLITKPVFDALFADYAFSASNPVSQAMQSMLDALHDQALEKETASLDKFYASVRTRAAGIDNAEGKQKVILELYDRFFATAFKKMSERLGIVYTPVEVVDFIIHSVEDVLQNEFKSSLTAKDVHIIDPFTGTGTFITRLLQSGKIKPEDLHRKFTQELHANEIVLLAYYIAAINIEETFHTLQQDALEKQYEGKAKKPEPPGYTPFDGIVLTDTFQLTEASAQSDMDDAMFPVNNKRVTRQKKAPIRVVIANPPYSAQQESENDANKGLKYEFLDQQIRDTYAARSNATLVKNLYDSYIRAIRWASDRIGEQGVVGFVTNGSFIDSNNMDGLRACLVDEFTSLYVFNLRGNQRTSGELSRQEGGKIFGSGSRTPVAISILVRNPAKVTPGELFYHDIGDYLTREEKLAIVAKFASLNGLHREKKWRKIRPNAEADWINQRDPSFEAFTPLGDKSDPKAQVYFENYSQGVLTSRDSWCYNFSARAAAKNMRRMIEFYSEQAAAFEKKHGAETPKKRKELVEKFIDADPKSISWSRALKADLSRGKKHSYTATSSRTGVYRPYTKQAVYFSRAFNEMVYQNFQLFPEPDSENLVIVVSGIGASKGFSILLSDCLPNYHAHDTGQCFPLYLYEKAEAKDGELDLLSGDDGCEIIDGYRRKSAITDGILAEFRKTYGKDVSKQDVFYYVYGILHSQDYRERFAADLKKMLPRIPLTQERADYEAFTQAGRDLAHWHLNYETIDPHPAVHEETEQLGLDPWELYKVKKMTFARPTAKQKAEGEKWDKTRLIYNSKVTLTGIPLEAYDYVVNGKPALEWIMERYQVTVDKKSGIKNDPNDWCREHDDPRYIIDLLKRVTRVSLETNKIVAALPALNERTS</sequence>
<dbReference type="PRINTS" id="PR00507">
    <property type="entry name" value="N12N6MTFRASE"/>
</dbReference>
<comment type="similarity">
    <text evidence="1">Belongs to the N(4)/N(6)-methyltransferase family.</text>
</comment>
<dbReference type="InterPro" id="IPR039442">
    <property type="entry name" value="Mrr-like_dom"/>
</dbReference>
<dbReference type="Pfam" id="PF04851">
    <property type="entry name" value="ResIII"/>
    <property type="match status" value="1"/>
</dbReference>
<keyword evidence="6" id="KW-0067">ATP-binding</keyword>
<feature type="compositionally biased region" description="Gly residues" evidence="3">
    <location>
        <begin position="666"/>
        <end position="676"/>
    </location>
</feature>
<evidence type="ECO:0000256" key="3">
    <source>
        <dbReference type="SAM" id="MobiDB-lite"/>
    </source>
</evidence>
<keyword evidence="2" id="KW-0680">Restriction system</keyword>
<dbReference type="Gene3D" id="3.40.50.150">
    <property type="entry name" value="Vaccinia Virus protein VP39"/>
    <property type="match status" value="1"/>
</dbReference>
<feature type="region of interest" description="Disordered" evidence="3">
    <location>
        <begin position="666"/>
        <end position="692"/>
    </location>
</feature>
<dbReference type="InterPro" id="IPR014001">
    <property type="entry name" value="Helicase_ATP-bd"/>
</dbReference>
<dbReference type="SMART" id="SM00490">
    <property type="entry name" value="HELICc"/>
    <property type="match status" value="1"/>
</dbReference>
<keyword evidence="7" id="KW-1185">Reference proteome</keyword>
<dbReference type="PANTHER" id="PTHR47396:SF1">
    <property type="entry name" value="ATP-DEPENDENT HELICASE IRC3-RELATED"/>
    <property type="match status" value="1"/>
</dbReference>
<dbReference type="Proteomes" id="UP001374893">
    <property type="component" value="Chromosome"/>
</dbReference>
<accession>A0ABN6H0W5</accession>
<dbReference type="Gene3D" id="3.40.1350.10">
    <property type="match status" value="1"/>
</dbReference>
<keyword evidence="6" id="KW-0378">Hydrolase</keyword>
<dbReference type="Pfam" id="PF18135">
    <property type="entry name" value="Type_ISP_C"/>
    <property type="match status" value="1"/>
</dbReference>
<dbReference type="InterPro" id="IPR011335">
    <property type="entry name" value="Restrct_endonuc-II-like"/>
</dbReference>
<evidence type="ECO:0000259" key="5">
    <source>
        <dbReference type="PROSITE" id="PS51194"/>
    </source>
</evidence>
<keyword evidence="6" id="KW-0347">Helicase</keyword>
<dbReference type="InterPro" id="IPR003356">
    <property type="entry name" value="DNA_methylase_A-5"/>
</dbReference>
<dbReference type="SUPFAM" id="SSF52980">
    <property type="entry name" value="Restriction endonuclease-like"/>
    <property type="match status" value="1"/>
</dbReference>
<dbReference type="CDD" id="cd18785">
    <property type="entry name" value="SF2_C"/>
    <property type="match status" value="1"/>
</dbReference>